<evidence type="ECO:0000256" key="1">
    <source>
        <dbReference type="SAM" id="MobiDB-lite"/>
    </source>
</evidence>
<protein>
    <submittedName>
        <fullName evidence="2">Putative eiotically up-regulated protein</fullName>
    </submittedName>
</protein>
<organism evidence="2 3">
    <name type="scientific">Colletotrichum tanaceti</name>
    <dbReference type="NCBI Taxonomy" id="1306861"/>
    <lineage>
        <taxon>Eukaryota</taxon>
        <taxon>Fungi</taxon>
        <taxon>Dikarya</taxon>
        <taxon>Ascomycota</taxon>
        <taxon>Pezizomycotina</taxon>
        <taxon>Sordariomycetes</taxon>
        <taxon>Hypocreomycetidae</taxon>
        <taxon>Glomerellales</taxon>
        <taxon>Glomerellaceae</taxon>
        <taxon>Colletotrichum</taxon>
        <taxon>Colletotrichum destructivum species complex</taxon>
    </lineage>
</organism>
<dbReference type="SUPFAM" id="SSF48208">
    <property type="entry name" value="Six-hairpin glycosidases"/>
    <property type="match status" value="1"/>
</dbReference>
<dbReference type="InterPro" id="IPR008313">
    <property type="entry name" value="GH125"/>
</dbReference>
<dbReference type="Proteomes" id="UP000310108">
    <property type="component" value="Unassembled WGS sequence"/>
</dbReference>
<dbReference type="EMBL" id="PJEX01000367">
    <property type="protein sequence ID" value="TKW50717.1"/>
    <property type="molecule type" value="Genomic_DNA"/>
</dbReference>
<proteinExistence type="predicted"/>
<dbReference type="STRING" id="1306861.A0A4U6XAK5"/>
<dbReference type="PANTHER" id="PTHR31047:SF2">
    <property type="entry name" value="DUF1237 DOMAIN-CONTAINING PROTEIN"/>
    <property type="match status" value="1"/>
</dbReference>
<name>A0A4U6XAK5_9PEZI</name>
<feature type="region of interest" description="Disordered" evidence="1">
    <location>
        <begin position="197"/>
        <end position="228"/>
    </location>
</feature>
<gene>
    <name evidence="2" type="primary">mug157</name>
    <name evidence="2" type="ORF">CTA1_562</name>
</gene>
<dbReference type="AlphaFoldDB" id="A0A4U6XAK5"/>
<sequence>MAMREQALGIRRGIERDAIVHRPGFGDIFAYEVDGYGGANLMDYANVPSLPAMPLWNTSLGPVGDDKDKKATTKHDYAEVYRNTRRFVLSDANSNFMKGPVISAVGGPHVGPGKAWPMASVMAAMTAYDPIWGIEDVDGEVEAQMRMVLDSTAATGALHESVNGLRENDWTRAGFGWANGLFGELILRIEEAEKKQKKKGGGLLGKSWQDSPASSKADAPKTIALEDN</sequence>
<dbReference type="InterPro" id="IPR008928">
    <property type="entry name" value="6-hairpin_glycosidase_sf"/>
</dbReference>
<evidence type="ECO:0000313" key="3">
    <source>
        <dbReference type="Proteomes" id="UP000310108"/>
    </source>
</evidence>
<dbReference type="OrthoDB" id="7771656at2759"/>
<evidence type="ECO:0000313" key="2">
    <source>
        <dbReference type="EMBL" id="TKW50717.1"/>
    </source>
</evidence>
<dbReference type="SMART" id="SM01149">
    <property type="entry name" value="DUF1237"/>
    <property type="match status" value="1"/>
</dbReference>
<comment type="caution">
    <text evidence="2">The sequence shown here is derived from an EMBL/GenBank/DDBJ whole genome shotgun (WGS) entry which is preliminary data.</text>
</comment>
<accession>A0A4U6XAK5</accession>
<dbReference type="GO" id="GO:0005975">
    <property type="term" value="P:carbohydrate metabolic process"/>
    <property type="evidence" value="ECO:0007669"/>
    <property type="project" value="InterPro"/>
</dbReference>
<dbReference type="InterPro" id="IPR012341">
    <property type="entry name" value="6hp_glycosidase-like_sf"/>
</dbReference>
<dbReference type="Gene3D" id="1.50.10.10">
    <property type="match status" value="1"/>
</dbReference>
<dbReference type="PANTHER" id="PTHR31047">
    <property type="entry name" value="MEIOTICALLY UP-REGULATED GENE 157 PROTEIN"/>
    <property type="match status" value="1"/>
</dbReference>
<reference evidence="2 3" key="1">
    <citation type="journal article" date="2019" name="PLoS ONE">
        <title>Comparative genome analysis indicates high evolutionary potential of pathogenicity genes in Colletotrichum tanaceti.</title>
        <authorList>
            <person name="Lelwala R.V."/>
            <person name="Korhonen P.K."/>
            <person name="Young N.D."/>
            <person name="Scott J.B."/>
            <person name="Ades P.A."/>
            <person name="Gasser R.B."/>
            <person name="Taylor P.W.J."/>
        </authorList>
    </citation>
    <scope>NUCLEOTIDE SEQUENCE [LARGE SCALE GENOMIC DNA]</scope>
    <source>
        <strain evidence="2">BRIP57314</strain>
    </source>
</reference>
<dbReference type="GO" id="GO:0003824">
    <property type="term" value="F:catalytic activity"/>
    <property type="evidence" value="ECO:0007669"/>
    <property type="project" value="UniProtKB-ARBA"/>
</dbReference>
<dbReference type="Pfam" id="PF06824">
    <property type="entry name" value="Glyco_hydro_125"/>
    <property type="match status" value="1"/>
</dbReference>
<keyword evidence="3" id="KW-1185">Reference proteome</keyword>